<organism evidence="3 4">
    <name type="scientific">Candidatus Zambryskibacteria bacterium RIFCSPHIGHO2_02_38_10.5</name>
    <dbReference type="NCBI Taxonomy" id="1802742"/>
    <lineage>
        <taxon>Bacteria</taxon>
        <taxon>Candidatus Zambryskiibacteriota</taxon>
    </lineage>
</organism>
<dbReference type="GO" id="GO:0003677">
    <property type="term" value="F:DNA binding"/>
    <property type="evidence" value="ECO:0007669"/>
    <property type="project" value="InterPro"/>
</dbReference>
<dbReference type="AlphaFoldDB" id="A0A1G2T6E2"/>
<dbReference type="SMART" id="SM00966">
    <property type="entry name" value="SpoVT_AbrB"/>
    <property type="match status" value="1"/>
</dbReference>
<evidence type="ECO:0000313" key="3">
    <source>
        <dbReference type="EMBL" id="OHA92845.1"/>
    </source>
</evidence>
<feature type="region of interest" description="Disordered" evidence="1">
    <location>
        <begin position="61"/>
        <end position="80"/>
    </location>
</feature>
<dbReference type="Proteomes" id="UP000179264">
    <property type="component" value="Unassembled WGS sequence"/>
</dbReference>
<dbReference type="Pfam" id="PF04014">
    <property type="entry name" value="MazE_antitoxin"/>
    <property type="match status" value="1"/>
</dbReference>
<evidence type="ECO:0000256" key="1">
    <source>
        <dbReference type="SAM" id="MobiDB-lite"/>
    </source>
</evidence>
<dbReference type="SUPFAM" id="SSF89447">
    <property type="entry name" value="AbrB/MazE/MraZ-like"/>
    <property type="match status" value="1"/>
</dbReference>
<dbReference type="GO" id="GO:0097351">
    <property type="term" value="F:toxin sequestering activity"/>
    <property type="evidence" value="ECO:0007669"/>
    <property type="project" value="InterPro"/>
</dbReference>
<feature type="compositionally biased region" description="Basic and acidic residues" evidence="1">
    <location>
        <begin position="68"/>
        <end position="80"/>
    </location>
</feature>
<accession>A0A1G2T6E2</accession>
<protein>
    <recommendedName>
        <fullName evidence="2">SpoVT-AbrB domain-containing protein</fullName>
    </recommendedName>
</protein>
<name>A0A1G2T6E2_9BACT</name>
<dbReference type="Gene3D" id="2.10.260.10">
    <property type="match status" value="1"/>
</dbReference>
<dbReference type="InterPro" id="IPR037914">
    <property type="entry name" value="SpoVT-AbrB_sf"/>
</dbReference>
<dbReference type="PANTHER" id="PTHR40516">
    <property type="entry name" value="ANTITOXIN CHPS-RELATED"/>
    <property type="match status" value="1"/>
</dbReference>
<comment type="caution">
    <text evidence="3">The sequence shown here is derived from an EMBL/GenBank/DDBJ whole genome shotgun (WGS) entry which is preliminary data.</text>
</comment>
<dbReference type="InterPro" id="IPR007159">
    <property type="entry name" value="SpoVT-AbrB_dom"/>
</dbReference>
<sequence>MTTKIQKWGNSLAVRIPNEFAKNLSWYEGAVVGFEQLGDKMIITSSRPIYTVEQMVKGMTKKNRHKSMWPDDKPRGKEIW</sequence>
<evidence type="ECO:0000313" key="4">
    <source>
        <dbReference type="Proteomes" id="UP000179264"/>
    </source>
</evidence>
<dbReference type="InterPro" id="IPR039052">
    <property type="entry name" value="Antitox_PemI-like"/>
</dbReference>
<proteinExistence type="predicted"/>
<evidence type="ECO:0000259" key="2">
    <source>
        <dbReference type="SMART" id="SM00966"/>
    </source>
</evidence>
<feature type="domain" description="SpoVT-AbrB" evidence="2">
    <location>
        <begin position="6"/>
        <end position="51"/>
    </location>
</feature>
<gene>
    <name evidence="3" type="ORF">A2W58_03275</name>
</gene>
<reference evidence="3 4" key="1">
    <citation type="journal article" date="2016" name="Nat. Commun.">
        <title>Thousands of microbial genomes shed light on interconnected biogeochemical processes in an aquifer system.</title>
        <authorList>
            <person name="Anantharaman K."/>
            <person name="Brown C.T."/>
            <person name="Hug L.A."/>
            <person name="Sharon I."/>
            <person name="Castelle C.J."/>
            <person name="Probst A.J."/>
            <person name="Thomas B.C."/>
            <person name="Singh A."/>
            <person name="Wilkins M.J."/>
            <person name="Karaoz U."/>
            <person name="Brodie E.L."/>
            <person name="Williams K.H."/>
            <person name="Hubbard S.S."/>
            <person name="Banfield J.F."/>
        </authorList>
    </citation>
    <scope>NUCLEOTIDE SEQUENCE [LARGE SCALE GENOMIC DNA]</scope>
</reference>
<dbReference type="EMBL" id="MHVL01000034">
    <property type="protein sequence ID" value="OHA92845.1"/>
    <property type="molecule type" value="Genomic_DNA"/>
</dbReference>
<dbReference type="PANTHER" id="PTHR40516:SF1">
    <property type="entry name" value="ANTITOXIN CHPS-RELATED"/>
    <property type="match status" value="1"/>
</dbReference>